<dbReference type="EMBL" id="CP002691">
    <property type="protein sequence ID" value="AEE52288.1"/>
    <property type="molecule type" value="Genomic_DNA"/>
</dbReference>
<dbReference type="Pfam" id="PF13365">
    <property type="entry name" value="Trypsin_2"/>
    <property type="match status" value="1"/>
</dbReference>
<dbReference type="InterPro" id="IPR042095">
    <property type="entry name" value="SUMF_sf"/>
</dbReference>
<organism evidence="2 3">
    <name type="scientific">Haliscomenobacter hydrossis (strain ATCC 27775 / DSM 1100 / LMG 10767 / O)</name>
    <dbReference type="NCBI Taxonomy" id="760192"/>
    <lineage>
        <taxon>Bacteria</taxon>
        <taxon>Pseudomonadati</taxon>
        <taxon>Bacteroidota</taxon>
        <taxon>Saprospiria</taxon>
        <taxon>Saprospirales</taxon>
        <taxon>Haliscomenobacteraceae</taxon>
        <taxon>Haliscomenobacter</taxon>
    </lineage>
</organism>
<evidence type="ECO:0000313" key="2">
    <source>
        <dbReference type="EMBL" id="AEE52288.1"/>
    </source>
</evidence>
<dbReference type="STRING" id="760192.Halhy_4447"/>
<evidence type="ECO:0000259" key="1">
    <source>
        <dbReference type="Pfam" id="PF03781"/>
    </source>
</evidence>
<dbReference type="InterPro" id="IPR016187">
    <property type="entry name" value="CTDL_fold"/>
</dbReference>
<dbReference type="OrthoDB" id="9768004at2"/>
<keyword evidence="3" id="KW-1185">Reference proteome</keyword>
<dbReference type="PANTHER" id="PTHR23150:SF19">
    <property type="entry name" value="FORMYLGLYCINE-GENERATING ENZYME"/>
    <property type="match status" value="1"/>
</dbReference>
<reference key="2">
    <citation type="submission" date="2011-04" db="EMBL/GenBank/DDBJ databases">
        <title>Complete sequence of chromosome of Haliscomenobacter hydrossis DSM 1100.</title>
        <authorList>
            <consortium name="US DOE Joint Genome Institute (JGI-PGF)"/>
            <person name="Lucas S."/>
            <person name="Han J."/>
            <person name="Lapidus A."/>
            <person name="Bruce D."/>
            <person name="Goodwin L."/>
            <person name="Pitluck S."/>
            <person name="Peters L."/>
            <person name="Kyrpides N."/>
            <person name="Mavromatis K."/>
            <person name="Ivanova N."/>
            <person name="Ovchinnikova G."/>
            <person name="Pagani I."/>
            <person name="Daligault H."/>
            <person name="Detter J.C."/>
            <person name="Han C."/>
            <person name="Land M."/>
            <person name="Hauser L."/>
            <person name="Markowitz V."/>
            <person name="Cheng J.-F."/>
            <person name="Hugenholtz P."/>
            <person name="Woyke T."/>
            <person name="Wu D."/>
            <person name="Verbarg S."/>
            <person name="Frueling A."/>
            <person name="Brambilla E."/>
            <person name="Klenk H.-P."/>
            <person name="Eisen J.A."/>
        </authorList>
    </citation>
    <scope>NUCLEOTIDE SEQUENCE</scope>
    <source>
        <strain>DSM 1100</strain>
    </source>
</reference>
<dbReference type="SUPFAM" id="SSF56436">
    <property type="entry name" value="C-type lectin-like"/>
    <property type="match status" value="1"/>
</dbReference>
<sequence length="480" mass="55077">MYIGLYSHAKSLLQKSAMLMLVCSCFPKLIAQQLELGSRIKQLQSNVAHVMVKFSEEANLGPIDGYGFLIGQQGNKYYIITAWHTVEPINNQVPAITIQFRDQKTPVVASVVDHWNEPLDEPFDLAILEIQMAPYVWRKYCASFVGAKLDQKPTFMAWQSQWRDYPPALDVGRITKSEENDPFIRFEHKDVAVGASGSPLITDKGIIGMILNNQDGGRSTALSIIKIRSLLEEKHSDKFQLKPIAFRDQMVLIPGTTFEMGSRKKEASDIVPTHPVTLSPFYIDKYELSFKEYNIYLKDSSKKTFDNRSENDPVINITWWDAIKFCNWLSIEDGYEEVYEFVPGGELIVHWKRDGYRLPTESEWEYAASGGFNKYSTEVKNTPLPKRKAPQQVTTGSPNAFELFHMNDNVAEWCWDYYNEKTYQIRNSDRNLDPRGPDIGSKRVVRGGNWADKNFKFYLRRSYPANANYPKVGLRLVRNG</sequence>
<dbReference type="AlphaFoldDB" id="F4KS43"/>
<gene>
    <name evidence="2" type="ordered locus">Halhy_4447</name>
</gene>
<reference evidence="2 3" key="1">
    <citation type="journal article" date="2011" name="Stand. Genomic Sci.">
        <title>Complete genome sequence of Haliscomenobacter hydrossis type strain (O).</title>
        <authorList>
            <consortium name="US DOE Joint Genome Institute (JGI-PGF)"/>
            <person name="Daligault H."/>
            <person name="Lapidus A."/>
            <person name="Zeytun A."/>
            <person name="Nolan M."/>
            <person name="Lucas S."/>
            <person name="Del Rio T.G."/>
            <person name="Tice H."/>
            <person name="Cheng J.F."/>
            <person name="Tapia R."/>
            <person name="Han C."/>
            <person name="Goodwin L."/>
            <person name="Pitluck S."/>
            <person name="Liolios K."/>
            <person name="Pagani I."/>
            <person name="Ivanova N."/>
            <person name="Huntemann M."/>
            <person name="Mavromatis K."/>
            <person name="Mikhailova N."/>
            <person name="Pati A."/>
            <person name="Chen A."/>
            <person name="Palaniappan K."/>
            <person name="Land M."/>
            <person name="Hauser L."/>
            <person name="Brambilla E.M."/>
            <person name="Rohde M."/>
            <person name="Verbarg S."/>
            <person name="Goker M."/>
            <person name="Bristow J."/>
            <person name="Eisen J.A."/>
            <person name="Markowitz V."/>
            <person name="Hugenholtz P."/>
            <person name="Kyrpides N.C."/>
            <person name="Klenk H.P."/>
            <person name="Woyke T."/>
        </authorList>
    </citation>
    <scope>NUCLEOTIDE SEQUENCE [LARGE SCALE GENOMIC DNA]</scope>
    <source>
        <strain evidence="3">ATCC 27775 / DSM 1100 / LMG 10767 / O</strain>
    </source>
</reference>
<protein>
    <submittedName>
        <fullName evidence="2">Sulphatase-modifying factor protein</fullName>
    </submittedName>
</protein>
<dbReference type="HOGENOM" id="CLU_568331_0_0_10"/>
<dbReference type="InterPro" id="IPR043504">
    <property type="entry name" value="Peptidase_S1_PA_chymotrypsin"/>
</dbReference>
<dbReference type="InterPro" id="IPR009003">
    <property type="entry name" value="Peptidase_S1_PA"/>
</dbReference>
<dbReference type="Proteomes" id="UP000008461">
    <property type="component" value="Chromosome"/>
</dbReference>
<dbReference type="InterPro" id="IPR051043">
    <property type="entry name" value="Sulfatase_Mod_Factor_Kinase"/>
</dbReference>
<dbReference type="Gene3D" id="2.40.10.10">
    <property type="entry name" value="Trypsin-like serine proteases"/>
    <property type="match status" value="1"/>
</dbReference>
<dbReference type="InterPro" id="IPR005532">
    <property type="entry name" value="SUMF_dom"/>
</dbReference>
<dbReference type="Gene3D" id="3.90.1580.10">
    <property type="entry name" value="paralog of FGE (formylglycine-generating enzyme)"/>
    <property type="match status" value="1"/>
</dbReference>
<dbReference type="eggNOG" id="COG1262">
    <property type="taxonomic scope" value="Bacteria"/>
</dbReference>
<accession>F4KS43</accession>
<feature type="domain" description="Sulfatase-modifying factor enzyme-like" evidence="1">
    <location>
        <begin position="248"/>
        <end position="478"/>
    </location>
</feature>
<dbReference type="PANTHER" id="PTHR23150">
    <property type="entry name" value="SULFATASE MODIFYING FACTOR 1, 2"/>
    <property type="match status" value="1"/>
</dbReference>
<proteinExistence type="predicted"/>
<evidence type="ECO:0000313" key="3">
    <source>
        <dbReference type="Proteomes" id="UP000008461"/>
    </source>
</evidence>
<dbReference type="SUPFAM" id="SSF50494">
    <property type="entry name" value="Trypsin-like serine proteases"/>
    <property type="match status" value="1"/>
</dbReference>
<dbReference type="Pfam" id="PF03781">
    <property type="entry name" value="FGE-sulfatase"/>
    <property type="match status" value="1"/>
</dbReference>
<dbReference type="KEGG" id="hhy:Halhy_4447"/>
<name>F4KS43_HALH1</name>
<dbReference type="GO" id="GO:0120147">
    <property type="term" value="F:formylglycine-generating oxidase activity"/>
    <property type="evidence" value="ECO:0007669"/>
    <property type="project" value="TreeGrafter"/>
</dbReference>